<gene>
    <name evidence="1" type="ORF">AN218_20930</name>
</gene>
<comment type="caution">
    <text evidence="1">The sequence shown here is derived from an EMBL/GenBank/DDBJ whole genome shotgun (WGS) entry which is preliminary data.</text>
</comment>
<dbReference type="InterPro" id="IPR029069">
    <property type="entry name" value="HotDog_dom_sf"/>
</dbReference>
<dbReference type="EMBL" id="LJGW01000351">
    <property type="protein sequence ID" value="OEV09697.1"/>
    <property type="molecule type" value="Genomic_DNA"/>
</dbReference>
<reference evidence="1 2" key="1">
    <citation type="journal article" date="2016" name="Front. Microbiol.">
        <title>Comparative Genomics Analysis of Streptomyces Species Reveals Their Adaptation to the Marine Environment and Their Diversity at the Genomic Level.</title>
        <authorList>
            <person name="Tian X."/>
            <person name="Zhang Z."/>
            <person name="Yang T."/>
            <person name="Chen M."/>
            <person name="Li J."/>
            <person name="Chen F."/>
            <person name="Yang J."/>
            <person name="Li W."/>
            <person name="Zhang B."/>
            <person name="Zhang Z."/>
            <person name="Wu J."/>
            <person name="Zhang C."/>
            <person name="Long L."/>
            <person name="Xiao J."/>
        </authorList>
    </citation>
    <scope>NUCLEOTIDE SEQUENCE [LARGE SCALE GENOMIC DNA]</scope>
    <source>
        <strain evidence="1 2">SCSIO 10429</strain>
    </source>
</reference>
<accession>A0A1E7L0H7</accession>
<dbReference type="PATRIC" id="fig|518642.10.peg.5096"/>
<dbReference type="UniPathway" id="UPA00094"/>
<dbReference type="GO" id="GO:0006633">
    <property type="term" value="P:fatty acid biosynthetic process"/>
    <property type="evidence" value="ECO:0007669"/>
    <property type="project" value="UniProtKB-UniPathway"/>
</dbReference>
<dbReference type="RefSeq" id="WP_070018437.1">
    <property type="nucleotide sequence ID" value="NZ_LJGW01000351.1"/>
</dbReference>
<protein>
    <submittedName>
        <fullName evidence="1">Beta-ketoacyl synthase</fullName>
    </submittedName>
</protein>
<dbReference type="Pfam" id="PF07977">
    <property type="entry name" value="FabA"/>
    <property type="match status" value="1"/>
</dbReference>
<keyword evidence="2" id="KW-1185">Reference proteome</keyword>
<evidence type="ECO:0000313" key="2">
    <source>
        <dbReference type="Proteomes" id="UP000176005"/>
    </source>
</evidence>
<evidence type="ECO:0000313" key="1">
    <source>
        <dbReference type="EMBL" id="OEV09697.1"/>
    </source>
</evidence>
<organism evidence="1 2">
    <name type="scientific">Streptomyces nanshensis</name>
    <dbReference type="NCBI Taxonomy" id="518642"/>
    <lineage>
        <taxon>Bacteria</taxon>
        <taxon>Bacillati</taxon>
        <taxon>Actinomycetota</taxon>
        <taxon>Actinomycetes</taxon>
        <taxon>Kitasatosporales</taxon>
        <taxon>Streptomycetaceae</taxon>
        <taxon>Streptomyces</taxon>
    </lineage>
</organism>
<dbReference type="SUPFAM" id="SSF54637">
    <property type="entry name" value="Thioesterase/thiol ester dehydrase-isomerase"/>
    <property type="match status" value="2"/>
</dbReference>
<dbReference type="AlphaFoldDB" id="A0A1E7L0H7"/>
<dbReference type="InterPro" id="IPR013114">
    <property type="entry name" value="FabA_FabZ"/>
</dbReference>
<name>A0A1E7L0H7_9ACTN</name>
<dbReference type="Gene3D" id="3.10.129.10">
    <property type="entry name" value="Hotdog Thioesterase"/>
    <property type="match status" value="2"/>
</dbReference>
<feature type="non-terminal residue" evidence="1">
    <location>
        <position position="1"/>
    </location>
</feature>
<proteinExistence type="predicted"/>
<sequence length="486" mass="52563">YALYLGLHLCHADATLVRDAPGLPADAARTDLGPLPADAAASAELVVDVTEVDLVPRPYLRVTADVRVDGAVVGRVAGVTVAVCEKPGVPVGPERGGRPSRWLGRLGRYGDRAMLGEFHLAQLCRGDHGIAFGPEFARYSHVRSTRPPDGGLLLVDRIMESTGVRGELNQGTHRTEYDSPSDSWYYADTANASMPNCVHMETSLQAALLLGYYLGPTLSDPDAAVALRNLGGTATVLREVDLRDRTVVQHSELLSTAPVPGATLQTFAYTASVDGEPFYSGETQFGYFSDAAMANQTGLDAGRPVPTWWDAQEPRPAVRTIDVAARRADPAARLVSRGQLALLDEIQVVDGGGEFGLGYLRAVQPIDPGHWVFARHFRYDPVIPGSFGVEAVVHALQEWLLDSGHGDGLPDAGFVLPVGAPFTWKYRGQFLPTDGEYLLEVHIRSVERRPGRVRVTGDASMWKPGLRIYELTGVAVELRTEGARPW</sequence>
<dbReference type="Proteomes" id="UP000176005">
    <property type="component" value="Unassembled WGS sequence"/>
</dbReference>